<accession>A0ABZ2KQT8</accession>
<protein>
    <submittedName>
        <fullName evidence="1">Rrf2 family transcriptional regulator</fullName>
    </submittedName>
</protein>
<dbReference type="InterPro" id="IPR000944">
    <property type="entry name" value="Tscrpt_reg_Rrf2"/>
</dbReference>
<dbReference type="PANTHER" id="PTHR33221">
    <property type="entry name" value="WINGED HELIX-TURN-HELIX TRANSCRIPTIONAL REGULATOR, RRF2 FAMILY"/>
    <property type="match status" value="1"/>
</dbReference>
<dbReference type="RefSeq" id="WP_394850309.1">
    <property type="nucleotide sequence ID" value="NZ_CP089982.1"/>
</dbReference>
<sequence>MNLGNQVEWALHCLSVLASAPEGIFVPAQVLSEFHRIPKEYLSKALQELAKAGIVEGKLGPKGGYRLARPADRITFLDVVEAVEGNAHSFRCTEIRRNIPGTPKVLPDGPCVIASVMYRAESAWRAVLQRTTIADIHAQLDADVSPKVLEKSRAWLLKQLG</sequence>
<dbReference type="InterPro" id="IPR036388">
    <property type="entry name" value="WH-like_DNA-bd_sf"/>
</dbReference>
<gene>
    <name evidence="1" type="ORF">LZC95_22985</name>
</gene>
<organism evidence="1 2">
    <name type="scientific">Pendulispora brunnea</name>
    <dbReference type="NCBI Taxonomy" id="2905690"/>
    <lineage>
        <taxon>Bacteria</taxon>
        <taxon>Pseudomonadati</taxon>
        <taxon>Myxococcota</taxon>
        <taxon>Myxococcia</taxon>
        <taxon>Myxococcales</taxon>
        <taxon>Sorangiineae</taxon>
        <taxon>Pendulisporaceae</taxon>
        <taxon>Pendulispora</taxon>
    </lineage>
</organism>
<evidence type="ECO:0000313" key="2">
    <source>
        <dbReference type="Proteomes" id="UP001379533"/>
    </source>
</evidence>
<evidence type="ECO:0000313" key="1">
    <source>
        <dbReference type="EMBL" id="WXA99668.1"/>
    </source>
</evidence>
<proteinExistence type="predicted"/>
<keyword evidence="2" id="KW-1185">Reference proteome</keyword>
<dbReference type="InterPro" id="IPR036390">
    <property type="entry name" value="WH_DNA-bd_sf"/>
</dbReference>
<dbReference type="PANTHER" id="PTHR33221:SF13">
    <property type="entry name" value="TRANSCRIPTIONAL REGULATOR-RELATED"/>
    <property type="match status" value="1"/>
</dbReference>
<dbReference type="Gene3D" id="1.10.10.10">
    <property type="entry name" value="Winged helix-like DNA-binding domain superfamily/Winged helix DNA-binding domain"/>
    <property type="match status" value="1"/>
</dbReference>
<dbReference type="SUPFAM" id="SSF46785">
    <property type="entry name" value="Winged helix' DNA-binding domain"/>
    <property type="match status" value="1"/>
</dbReference>
<reference evidence="1 2" key="1">
    <citation type="submission" date="2021-12" db="EMBL/GenBank/DDBJ databases">
        <title>Discovery of the Pendulisporaceae a myxobacterial family with distinct sporulation behavior and unique specialized metabolism.</title>
        <authorList>
            <person name="Garcia R."/>
            <person name="Popoff A."/>
            <person name="Bader C.D."/>
            <person name="Loehr J."/>
            <person name="Walesch S."/>
            <person name="Walt C."/>
            <person name="Boldt J."/>
            <person name="Bunk B."/>
            <person name="Haeckl F.J.F.P.J."/>
            <person name="Gunesch A.P."/>
            <person name="Birkelbach J."/>
            <person name="Nuebel U."/>
            <person name="Pietschmann T."/>
            <person name="Bach T."/>
            <person name="Mueller R."/>
        </authorList>
    </citation>
    <scope>NUCLEOTIDE SEQUENCE [LARGE SCALE GENOMIC DNA]</scope>
    <source>
        <strain evidence="1 2">MSr12523</strain>
    </source>
</reference>
<dbReference type="Proteomes" id="UP001379533">
    <property type="component" value="Chromosome"/>
</dbReference>
<dbReference type="Pfam" id="PF02082">
    <property type="entry name" value="Rrf2"/>
    <property type="match status" value="1"/>
</dbReference>
<dbReference type="PROSITE" id="PS51197">
    <property type="entry name" value="HTH_RRF2_2"/>
    <property type="match status" value="1"/>
</dbReference>
<name>A0ABZ2KQT8_9BACT</name>
<dbReference type="NCBIfam" id="TIGR00738">
    <property type="entry name" value="rrf2_super"/>
    <property type="match status" value="1"/>
</dbReference>
<dbReference type="EMBL" id="CP089982">
    <property type="protein sequence ID" value="WXA99668.1"/>
    <property type="molecule type" value="Genomic_DNA"/>
</dbReference>